<dbReference type="InterPro" id="IPR002937">
    <property type="entry name" value="Amino_oxidase"/>
</dbReference>
<evidence type="ECO:0000313" key="2">
    <source>
        <dbReference type="EMBL" id="KKS84949.1"/>
    </source>
</evidence>
<dbReference type="GO" id="GO:0016491">
    <property type="term" value="F:oxidoreductase activity"/>
    <property type="evidence" value="ECO:0007669"/>
    <property type="project" value="InterPro"/>
</dbReference>
<protein>
    <submittedName>
        <fullName evidence="2">Amine oxidase</fullName>
    </submittedName>
</protein>
<dbReference type="STRING" id="1618436.UV59_C0012G0042"/>
<accession>A0A0G1CHJ0</accession>
<sequence>MHKHAFLIIGAGPCGLGAAYRLKELGITDWALFEKEGYVGGLATSFQDAKSFWWDIGGHVQFSHYHYFDELMDTLLGNNWVYHDRESWVWIANRFVPYPFQLNIHRLPQVLRDECLDGLKKLSKQKLKSKSQNFADWIYQTSGAGIAKYFLLPYNFKVWAYQPKELNVSWVGERVARPDIKRIEKNITSGHDDVSWGPNNQFRFPLYGGTGAIWQALGAELPQKQLYLNHQVTHINTSKHEIAFSNQVTISYDHLISTIPLDQLVVNSDVSQKLKAATKQLLHSTTHIVGIGLKSTPKPELKTKCWLYFPESNCPFYRVTVFSNYSPNNAPAGHWSLMAEVSESTQKQVNKNNLLTEVLQGLKNTQLISEANEIVSTWQYKTAYGYPTPSLNRDAALAIIQPELMKRNVYSRGRFGMWKYEVSNQDHSLMQGKEVIDLLVNNEPEVTAWQRR</sequence>
<name>A0A0G1CHJ0_9BACT</name>
<dbReference type="AlphaFoldDB" id="A0A0G1CHJ0"/>
<dbReference type="PANTHER" id="PTHR43734">
    <property type="entry name" value="PHYTOENE DESATURASE"/>
    <property type="match status" value="1"/>
</dbReference>
<gene>
    <name evidence="2" type="ORF">UV59_C0012G0042</name>
</gene>
<dbReference type="PATRIC" id="fig|1618436.3.peg.678"/>
<dbReference type="EMBL" id="LCFB01000012">
    <property type="protein sequence ID" value="KKS84949.1"/>
    <property type="molecule type" value="Genomic_DNA"/>
</dbReference>
<dbReference type="Pfam" id="PF01593">
    <property type="entry name" value="Amino_oxidase"/>
    <property type="match status" value="1"/>
</dbReference>
<dbReference type="Gene3D" id="3.50.50.60">
    <property type="entry name" value="FAD/NAD(P)-binding domain"/>
    <property type="match status" value="1"/>
</dbReference>
<dbReference type="Proteomes" id="UP000034543">
    <property type="component" value="Unassembled WGS sequence"/>
</dbReference>
<organism evidence="2 3">
    <name type="scientific">Candidatus Gottesmanbacteria bacterium GW2011_GWA1_43_11</name>
    <dbReference type="NCBI Taxonomy" id="1618436"/>
    <lineage>
        <taxon>Bacteria</taxon>
        <taxon>Candidatus Gottesmaniibacteriota</taxon>
    </lineage>
</organism>
<comment type="caution">
    <text evidence="2">The sequence shown here is derived from an EMBL/GenBank/DDBJ whole genome shotgun (WGS) entry which is preliminary data.</text>
</comment>
<proteinExistence type="predicted"/>
<evidence type="ECO:0000259" key="1">
    <source>
        <dbReference type="Pfam" id="PF01593"/>
    </source>
</evidence>
<dbReference type="SUPFAM" id="SSF51971">
    <property type="entry name" value="Nucleotide-binding domain"/>
    <property type="match status" value="1"/>
</dbReference>
<reference evidence="2 3" key="1">
    <citation type="journal article" date="2015" name="Nature">
        <title>rRNA introns, odd ribosomes, and small enigmatic genomes across a large radiation of phyla.</title>
        <authorList>
            <person name="Brown C.T."/>
            <person name="Hug L.A."/>
            <person name="Thomas B.C."/>
            <person name="Sharon I."/>
            <person name="Castelle C.J."/>
            <person name="Singh A."/>
            <person name="Wilkins M.J."/>
            <person name="Williams K.H."/>
            <person name="Banfield J.F."/>
        </authorList>
    </citation>
    <scope>NUCLEOTIDE SEQUENCE [LARGE SCALE GENOMIC DNA]</scope>
</reference>
<feature type="domain" description="Amine oxidase" evidence="1">
    <location>
        <begin position="14"/>
        <end position="389"/>
    </location>
</feature>
<dbReference type="InterPro" id="IPR036188">
    <property type="entry name" value="FAD/NAD-bd_sf"/>
</dbReference>
<dbReference type="PANTHER" id="PTHR43734:SF4">
    <property type="entry name" value="AMINE OXIDASE DOMAIN-CONTAINING PROTEIN"/>
    <property type="match status" value="1"/>
</dbReference>
<evidence type="ECO:0000313" key="3">
    <source>
        <dbReference type="Proteomes" id="UP000034543"/>
    </source>
</evidence>